<feature type="compositionally biased region" description="Basic and acidic residues" evidence="2">
    <location>
        <begin position="1715"/>
        <end position="1726"/>
    </location>
</feature>
<dbReference type="SMART" id="SM00146">
    <property type="entry name" value="PI3Kc"/>
    <property type="match status" value="1"/>
</dbReference>
<feature type="compositionally biased region" description="Basic and acidic residues" evidence="2">
    <location>
        <begin position="691"/>
        <end position="717"/>
    </location>
</feature>
<dbReference type="InterPro" id="IPR000403">
    <property type="entry name" value="PI3/4_kinase_cat_dom"/>
</dbReference>
<reference evidence="6 7" key="1">
    <citation type="submission" date="2014-11" db="EMBL/GenBank/DDBJ databases">
        <title>Genetic blueprint of the zoonotic pathogen Toxocara canis.</title>
        <authorList>
            <person name="Zhu X.-Q."/>
            <person name="Korhonen P.K."/>
            <person name="Cai H."/>
            <person name="Young N.D."/>
            <person name="Nejsum P."/>
            <person name="von Samson-Himmelstjerna G."/>
            <person name="Boag P.R."/>
            <person name="Tan P."/>
            <person name="Li Q."/>
            <person name="Min J."/>
            <person name="Yang Y."/>
            <person name="Wang X."/>
            <person name="Fang X."/>
            <person name="Hall R.S."/>
            <person name="Hofmann A."/>
            <person name="Sternberg P.W."/>
            <person name="Jex A.R."/>
            <person name="Gasser R.B."/>
        </authorList>
    </citation>
    <scope>NUCLEOTIDE SEQUENCE [LARGE SCALE GENOMIC DNA]</scope>
    <source>
        <strain evidence="6">PN_DK_2014</strain>
    </source>
</reference>
<dbReference type="PROSITE" id="PS50290">
    <property type="entry name" value="PI3_4_KINASE_3"/>
    <property type="match status" value="1"/>
</dbReference>
<feature type="domain" description="PI3K/PI4K catalytic" evidence="3">
    <location>
        <begin position="4024"/>
        <end position="4351"/>
    </location>
</feature>
<dbReference type="InterPro" id="IPR003152">
    <property type="entry name" value="FATC_dom"/>
</dbReference>
<organism evidence="6 7">
    <name type="scientific">Toxocara canis</name>
    <name type="common">Canine roundworm</name>
    <dbReference type="NCBI Taxonomy" id="6265"/>
    <lineage>
        <taxon>Eukaryota</taxon>
        <taxon>Metazoa</taxon>
        <taxon>Ecdysozoa</taxon>
        <taxon>Nematoda</taxon>
        <taxon>Chromadorea</taxon>
        <taxon>Rhabditida</taxon>
        <taxon>Spirurina</taxon>
        <taxon>Ascaridomorpha</taxon>
        <taxon>Ascaridoidea</taxon>
        <taxon>Toxocaridae</taxon>
        <taxon>Toxocara</taxon>
    </lineage>
</organism>
<feature type="region of interest" description="Disordered" evidence="2">
    <location>
        <begin position="690"/>
        <end position="758"/>
    </location>
</feature>
<evidence type="ECO:0000259" key="3">
    <source>
        <dbReference type="PROSITE" id="PS50290"/>
    </source>
</evidence>
<comment type="caution">
    <text evidence="6">The sequence shown here is derived from an EMBL/GenBank/DDBJ whole genome shotgun (WGS) entry which is preliminary data.</text>
</comment>
<dbReference type="InterPro" id="IPR046805">
    <property type="entry name" value="Tra1_ring"/>
</dbReference>
<dbReference type="InterPro" id="IPR011009">
    <property type="entry name" value="Kinase-like_dom_sf"/>
</dbReference>
<feature type="compositionally biased region" description="Low complexity" evidence="2">
    <location>
        <begin position="2516"/>
        <end position="2525"/>
    </location>
</feature>
<proteinExistence type="inferred from homology"/>
<dbReference type="OrthoDB" id="5570127at2759"/>
<dbReference type="SUPFAM" id="SSF56112">
    <property type="entry name" value="Protein kinase-like (PK-like)"/>
    <property type="match status" value="1"/>
</dbReference>
<dbReference type="GO" id="GO:0006355">
    <property type="term" value="P:regulation of DNA-templated transcription"/>
    <property type="evidence" value="ECO:0007669"/>
    <property type="project" value="TreeGrafter"/>
</dbReference>
<dbReference type="EMBL" id="JPKZ01001195">
    <property type="protein sequence ID" value="KHN83436.1"/>
    <property type="molecule type" value="Genomic_DNA"/>
</dbReference>
<dbReference type="GO" id="GO:0035267">
    <property type="term" value="C:NuA4 histone acetyltransferase complex"/>
    <property type="evidence" value="ECO:0007669"/>
    <property type="project" value="TreeGrafter"/>
</dbReference>
<dbReference type="InterPro" id="IPR016024">
    <property type="entry name" value="ARM-type_fold"/>
</dbReference>
<dbReference type="SUPFAM" id="SSF48371">
    <property type="entry name" value="ARM repeat"/>
    <property type="match status" value="3"/>
</dbReference>
<feature type="compositionally biased region" description="Polar residues" evidence="2">
    <location>
        <begin position="718"/>
        <end position="741"/>
    </location>
</feature>
<sequence length="4363" mass="494726">MMSGGGQIGSLYTIQQQHALARGVAQTSQQCQQSLPILPHLDGLIKTLADVGQRDDLKLKALQQQHALARGVAQTSQQCQQSLPILPHLDGLIKTLADVGQRDDLKLKALQEISNSFEELANTPAYQPLLENLLRSFLKLFQDTVPQFIGENNTQQLRKLMLEMILRMSCNDIVKQFAKAIQAQLTKIIQSENEENSLIAIKIMAEHQRGFRLPFSSEQLRKLMLEMILRMSCNDIVKQFAKAIQAQLTKIIQSENEENSLIAIKIMAEHQRGFRLPFSSEITTIINHFKSIYREMPQHITSGRMFEQRDQIRHCGSVNPMEDSVIESSLQFCYTPTLVFLPDSVSDGSSQRNTGYSLIPRGSQSVKVLSEVPMFIVVLFQVHRHHLQNESLQFCYTPTLVFLPDSVSDGSSQRNTGYSLIPRGSQSVKVLSEVPMFIVVLFQVHRHHLQNEMMDFVPLIVQYVNLSIPNEQRNSQIFNTTLAEEFYNSQVRALTFLGYIARNSVFNMADVMNSHSASLVQGIVQLMERCPHDVLSMRRELIGTTKNFFQCEMRTKFIPILPRLFNESLLMGTGFTVNDHMRQIVYSMLADLVHHLRVHLSYNLLCCSVYTFSKSIHDQSLPPYVQAMCCKLIMNLIDSFIATEKNHTEQPCRDMLFSTMENYVRKFKVIAQYHVPFLFKKNAGSVIGGRVRNDEKTRSERTLKSSAMEKKEARSGDSDVTMTEDGSTQETSVMTSGTSQESDGEAISNAYPPLPAPTRAGKYETPNEILTQYWVQTAPPMSVADAKSMVRVLVQACKHIVHGLKDTHVTNLSMSPAREVEIMERLLRYGLRCLDVFMIAPLTPSQISPAMQRTNGVRSKDEKESLDLFASIYTLLNPSVFKEIFSKYIDFFIERIAQNYALQVICNAFLVHPSTSAKFGNILVRYLMNKLPDMAANTERAALYLKLFKLVFSSVSCSQSTGCIENERMLRPYLHDMVHQSMELALRGREPINYFLLLRALFRSIGGGSYDLLYQTFLPLLPTLLQQLNRLQSGAHRTQMRELFVELCLTVPVRLSSLLPYLPLLMDPLVCALNGSPTLVHQGLRTLELCVDNLQPEYLYEHMAPVRAQLMHGLWKSVSNPDKTAPLIAFRILGKFGGSNRKMLSDPQTLSFNIAPSAEYPSLKLVFQRSLPTAIGPDEAHFIDEGGKPLVCDLSISEVVHAALEHLRSPFQVDSTFLAVTSSSLPSSPQPSPLFIRRHSFLLIKGVILSALVPTRPAVLKNPALKQHLLCQLEAVKADVRDYPEQVFRCKSESTRALFLDALTALFFAVVARDQRNEVLSFFNAVVRQLTIQSIFEQCGNGHELVYDSAQDCMDGTILVDAIMNAFADPCKDICHAAIVALTYMKDTSIALYGHIETAARAPLFRYVLERVSALCYREAWYARLGGCTALKFVLEDYPRWLVADNIRSILAALFEVIIGLSDEVSSSAIDMSIEAIDKLLKVCFNNRSPEQLEPELISVFMEYAVNHLATPSSILRDQCRLLIAQVSELTSKSIIDLLSLQKAVLESMLRSGMLEFKRMSLSNQIAFMCRLLIAQVSELTSKSIIDLLSLQKAVLESMLRSGMLEFKRMSLSNQIAFMEAFTYIYTQNPLLFTFSLSGPRESQFALELTTICSADDAQLFDRSNYQPSRAAAAVLSAQNQTRITALRQAAIKAVVACYIASYQAPDQSEPMETTSKDGEVAESDAHTGGAALSSEGDSEAALVDHRSDAPTERDRLFLTALKCLTNGNQTVQDTAFTALKESISRVPLKARLLQSEMRPMLMTLHEYSQRALNKNIVARLLYLIRLSPNAFNTKFADQLLMHLTKWPDAVHASTSVDEMRAGEIVLEMLCELPTADARFVEVVIPLVAKWEAAIALDVSEDGLEDEEERDVSISRVPLKARLLQSEMRPMLMTLHEYSQRALNKNIVARLLYLIRLSPNAFNTKFADQLLMHLTKWPDAVHASTSVDEMRAGEIVLEMLCELPTADARFVEVVIPLVAKWEAAIALDGDVNWRYPLLKFLLKFPRETIRFFVLNESITNEGVRILFKYATKHDEAYCLREVMINDSTYFLRMLRGEARNKDDAWAKCCMTICDMELLALKLIANVGRRHPEWAAKGAVDVVKVVQSLWNDKDFRSRYTCKDYMEEPRYEVPKLAALIMLRYFKENINEIDILFDLCHVFTNHFISDFTFVRTFIEDEVIPKYPIEWRQNALKRVVKMFEEDPATAHDDNVVKMLQYVVIPSLHFAFERYNVDVVVGTPANPDVVDENNLISLVCQKVLDRTKFQMSDAMLIQLFHLGCLFVSNCPTHIHDFTQKKQGNRLRILMLLGWPCLSATPQDQTMKYMGHLLICHIINQFNINRKIVLQVFHSLLKAYHTDPREVVKKSLDILTPAVPVRMDDGHKQMMTFVKKTIIEEGHNMQQLYHCMSMVVRHYKIYYHVRHQMIQFIMNGVQRLVMAQGSIDNRRLAIDVCEMVIKWEQWRLKQIQEATEAAAQQAQTSKQAETAVQGTPAKRASPDSNSNSSSSCTQPQTASACFPKQMQDEEDLHKPIDKAFVDSVVNLLLKMATSVPETSLTQNASQQALALEQLNKRSLGLLRACLKPNVWGRTATIKMMWLDKQLSASVESTSQQYREQAPTAHQLMQAQTTLDVVAQLIVILPPEVVVQNIKVAQRGIISCLNCQQNPVMRSLYQLIAKLFEKTKSSPEGLDELETINQFVAKFINDTFTNYERAATQPVQGIFGTIHLLRTICSIQPAYIDTVCLQTFMRALQKLVKDHITVSSLGENKGHAVAELIIYSLELLRPRMHALHSETRRSISQYVLQPLIDKTIVDRILDVVIKVVDEMVRSGDEKQPNQGVPLLIRLMQTFDTQRRHEKGGDMLLALLSIVLYVYETPHLRTTETAAKLSMAFHWGLSVSDEGLRKRFFKVFDAQVPRKVYERLYHIVALQNWSDMHQNFWIKHCINLMFSSIMEETKDWKTLPMWRTELRNCATLWRTFELSFQLEELYNKNPLTREAEQLFEWEIETAESLEDADMVEVEPTLQSAQSEASRLDLLIDKQSQLLTSAARFHITHLLPSFIELVHYDTELASKVWIKLFPSLWSGLTPLERASLEAEMMPFLVSASHLPQKEGTFSAVSTFLEAVCQCQPGIRFQPNVLKYVSSTHRAWHRGVMLLEQDALAIPRLGCNSALLELRTPQLISEHLAVLDSLAEMYSDLSEWDQHEAIWRRRAYFEETSKAIALMNQGEYVKAAEHLESLIDSTSERLTNLKPGDTFNSITPPLYTETREWERSWIKVMRELNAWDAIRDYANSQSVQDLGSLAEASWHIPDWALMKEVMRELNAWDAIRDYANSQSVQDLGSLAEASWHIPDWALMKECVSQIDGCTAPSLYFKSQLCKAMLMVTQPEPDESTEVLYNRISKTLEAASEQLIKEWKRLPSIVSQSHVHILQAAHQVQEVLEASAISSHLSGTLQGSVINDVKSIIKTWRNRSPTLADAFSHWIDIHQWRLHHYASAVGMLQNWDTAQPSQLQQSLLPIHSAAQSQIQMARAARKNGLVNVALDMLTRMHTMPTLPAMDAHAKVYENLKCLLKVSTFKELTSQERQDALWEALNIVENTSIGALTKDHVSKLFTMKGTILSKLEQAEEANAAFSAAAAMHESLTMGSAVWSQWGDHLENIFYSDRSEASALLTGLNALMCLLEAARVENELKARKHFARLFWLIKILAVCGPEVQKKMDEKLEKYGVGIPAANWLPWLPQLISELKARPSYAVARIIRYVGETHEQQAFCAIREALSPQLIEERVQQALGMEDVGMDEQACTFEGMLLEVVTQLCRHRPPDITSLNRMLTELDSISEGWVERNLRIGTRIRNRLLEVAFENRNDVSSVIVSKEVEAEISEWTRSLSDFGNLTNACDEQVFIKTSAQVMAQQFDLSTLANSRVMRILSHLNNWIAVLEAKFDMMPKEGMLRDLSPFLAAFGSKMANVEAFDDTVAIKMKDYSAFICRFMPIYHIIRRGGAISRRFSIRALNGKVHCYYLKKSSERRRTGVNQLFSMINHLLTKERETCRRLLQFSMPRVLSLGSSVFVECPHAAHAFPTLFDILGDALRSAPHSRTPIDLVTRYYDRIVEARGRVTGKVLSDIITEMNAPNMLPVDTLTKWLTARYDDATHFYTLRKQVALNLSLFCICEYIFQLTALNLDTTNLNMNTGQLSNTEFDFNIRSKTMALDSNRAVPFRLSVNLNNFLGLSVEGHFKCSVLAAARCLQQRNALMYARPILWDAYAERIQASESNAADVIAHVNRALETMQGRLNGVSNGDSSAEHIAYLTQTARSLENLSRMDPGWHPWF</sequence>
<dbReference type="OMA" id="CLDLYGQ"/>
<dbReference type="Pfam" id="PF20175">
    <property type="entry name" value="Tra1_central"/>
    <property type="match status" value="1"/>
</dbReference>
<dbReference type="Pfam" id="PF00454">
    <property type="entry name" value="PI3_PI4_kinase"/>
    <property type="match status" value="1"/>
</dbReference>
<feature type="domain" description="FAT" evidence="4">
    <location>
        <begin position="3175"/>
        <end position="3814"/>
    </location>
</feature>
<dbReference type="GO" id="GO:0000124">
    <property type="term" value="C:SAGA complex"/>
    <property type="evidence" value="ECO:0007669"/>
    <property type="project" value="TreeGrafter"/>
</dbReference>
<evidence type="ECO:0000256" key="1">
    <source>
        <dbReference type="ARBA" id="ARBA00007234"/>
    </source>
</evidence>
<dbReference type="InterPro" id="IPR014009">
    <property type="entry name" value="PIK_FAT"/>
</dbReference>
<dbReference type="PANTHER" id="PTHR11139">
    <property type="entry name" value="ATAXIA TELANGIECTASIA MUTATED ATM -RELATED"/>
    <property type="match status" value="1"/>
</dbReference>
<dbReference type="Pfam" id="PF02259">
    <property type="entry name" value="FAT"/>
    <property type="match status" value="1"/>
</dbReference>
<dbReference type="SMART" id="SM01343">
    <property type="entry name" value="FATC"/>
    <property type="match status" value="1"/>
</dbReference>
<keyword evidence="7" id="KW-1185">Reference proteome</keyword>
<evidence type="ECO:0000256" key="2">
    <source>
        <dbReference type="SAM" id="MobiDB-lite"/>
    </source>
</evidence>
<evidence type="ECO:0000313" key="7">
    <source>
        <dbReference type="Proteomes" id="UP000031036"/>
    </source>
</evidence>
<evidence type="ECO:0000259" key="5">
    <source>
        <dbReference type="PROSITE" id="PS51190"/>
    </source>
</evidence>
<dbReference type="PROSITE" id="PS51190">
    <property type="entry name" value="FATC"/>
    <property type="match status" value="1"/>
</dbReference>
<dbReference type="Pfam" id="PF02260">
    <property type="entry name" value="FATC"/>
    <property type="match status" value="1"/>
</dbReference>
<evidence type="ECO:0000313" key="6">
    <source>
        <dbReference type="EMBL" id="KHN83436.1"/>
    </source>
</evidence>
<feature type="region of interest" description="Disordered" evidence="2">
    <location>
        <begin position="2516"/>
        <end position="2554"/>
    </location>
</feature>
<accession>A0A0B2VIV4</accession>
<comment type="similarity">
    <text evidence="1">Belongs to the PI3/PI4-kinase family. TRA1 subfamily.</text>
</comment>
<dbReference type="PROSITE" id="PS51189">
    <property type="entry name" value="FAT"/>
    <property type="match status" value="1"/>
</dbReference>
<name>A0A0B2VIV4_TOXCA</name>
<dbReference type="Pfam" id="PF20206">
    <property type="entry name" value="Tra1_ring"/>
    <property type="match status" value="2"/>
</dbReference>
<dbReference type="STRING" id="6265.A0A0B2VIV4"/>
<feature type="region of interest" description="Disordered" evidence="2">
    <location>
        <begin position="1708"/>
        <end position="1749"/>
    </location>
</feature>
<dbReference type="GO" id="GO:0005634">
    <property type="term" value="C:nucleus"/>
    <property type="evidence" value="ECO:0007669"/>
    <property type="project" value="TreeGrafter"/>
</dbReference>
<dbReference type="InterPro" id="IPR046807">
    <property type="entry name" value="Tra1_central"/>
</dbReference>
<protein>
    <submittedName>
        <fullName evidence="6">Transformation/transcription domain-associated protein</fullName>
    </submittedName>
</protein>
<dbReference type="PANTHER" id="PTHR11139:SF1">
    <property type="entry name" value="TRANSFORMATION_TRANSCRIPTION DOMAIN-ASSOCIATED PROTEIN"/>
    <property type="match status" value="1"/>
</dbReference>
<feature type="domain" description="FATC" evidence="5">
    <location>
        <begin position="4331"/>
        <end position="4363"/>
    </location>
</feature>
<dbReference type="InterPro" id="IPR050517">
    <property type="entry name" value="DDR_Repair_Kinase"/>
</dbReference>
<gene>
    <name evidence="6" type="primary">TRRAP</name>
    <name evidence="6" type="ORF">Tcan_07941</name>
</gene>
<evidence type="ECO:0000259" key="4">
    <source>
        <dbReference type="PROSITE" id="PS51189"/>
    </source>
</evidence>
<dbReference type="InterPro" id="IPR003151">
    <property type="entry name" value="PIK-rel_kinase_FAT"/>
</dbReference>
<dbReference type="GO" id="GO:0006281">
    <property type="term" value="P:DNA repair"/>
    <property type="evidence" value="ECO:0007669"/>
    <property type="project" value="TreeGrafter"/>
</dbReference>
<dbReference type="Proteomes" id="UP000031036">
    <property type="component" value="Unassembled WGS sequence"/>
</dbReference>